<reference evidence="1 2" key="1">
    <citation type="journal article" date="2012" name="J. Bacteriol.">
        <title>Twenty-one genome sequences from Pseudomonas species and 19 genome sequences from diverse bacteria isolated from the rhizosphere and endosphere of Populus deltoides.</title>
        <authorList>
            <person name="Brown S.D."/>
            <person name="Utturkar S.M."/>
            <person name="Klingeman D.M."/>
            <person name="Johnson C.M."/>
            <person name="Martin S.L."/>
            <person name="Land M.L."/>
            <person name="Lu T.Y."/>
            <person name="Schadt C.W."/>
            <person name="Doktycz M.J."/>
            <person name="Pelletier D.A."/>
        </authorList>
    </citation>
    <scope>NUCLEOTIDE SEQUENCE [LARGE SCALE GENOMIC DNA]</scope>
    <source>
        <strain evidence="1 2">CF314</strain>
    </source>
</reference>
<protein>
    <submittedName>
        <fullName evidence="1">Uncharacterized protein</fullName>
    </submittedName>
</protein>
<proteinExistence type="predicted"/>
<evidence type="ECO:0000313" key="2">
    <source>
        <dbReference type="Proteomes" id="UP000007509"/>
    </source>
</evidence>
<dbReference type="OrthoDB" id="1232253at2"/>
<sequence length="270" mass="29090">MKKLYNVLLCITGIGIYAQIGISRDPSNHQPHPDAILDVKSTVPASAVLLPRVPQINSATDPDNDEGFKGAIVYSRNNASIYEHDGTNWQSVYDYVVETKPQYLAHFSRTVSFALPACTSLLGCSDNRAVIPLISNGTSDFTGSLMNLSLASNVVTVNAVGLYRITYRSNAAFGGFNTQVIRLRLQKASAATPTTFTTLDEQSFTNDNDNLGYTTVFNGSIVTQLNAGDKIRLEGSMQAGVSFPVSSTATFQNSSGSNGITELIFEKIVL</sequence>
<accession>J2K6I2</accession>
<dbReference type="Proteomes" id="UP000007509">
    <property type="component" value="Unassembled WGS sequence"/>
</dbReference>
<evidence type="ECO:0000313" key="1">
    <source>
        <dbReference type="EMBL" id="EJL75825.1"/>
    </source>
</evidence>
<organism evidence="1 2">
    <name type="scientific">Chryseobacterium populi</name>
    <dbReference type="NCBI Taxonomy" id="1144316"/>
    <lineage>
        <taxon>Bacteria</taxon>
        <taxon>Pseudomonadati</taxon>
        <taxon>Bacteroidota</taxon>
        <taxon>Flavobacteriia</taxon>
        <taxon>Flavobacteriales</taxon>
        <taxon>Weeksellaceae</taxon>
        <taxon>Chryseobacterium group</taxon>
        <taxon>Chryseobacterium</taxon>
    </lineage>
</organism>
<dbReference type="PATRIC" id="fig|1144316.3.peg.222"/>
<dbReference type="EMBL" id="AKJY01000003">
    <property type="protein sequence ID" value="EJL75825.1"/>
    <property type="molecule type" value="Genomic_DNA"/>
</dbReference>
<dbReference type="AlphaFoldDB" id="J2K6I2"/>
<dbReference type="RefSeq" id="WP_007839736.1">
    <property type="nucleotide sequence ID" value="NZ_AKJY01000003.1"/>
</dbReference>
<keyword evidence="2" id="KW-1185">Reference proteome</keyword>
<comment type="caution">
    <text evidence="1">The sequence shown here is derived from an EMBL/GenBank/DDBJ whole genome shotgun (WGS) entry which is preliminary data.</text>
</comment>
<gene>
    <name evidence="1" type="ORF">PMI13_00221</name>
</gene>
<name>J2K6I2_9FLAO</name>